<dbReference type="STRING" id="68775.A0A5C3LZ15"/>
<reference evidence="3 4" key="1">
    <citation type="journal article" date="2019" name="Nat. Ecol. Evol.">
        <title>Megaphylogeny resolves global patterns of mushroom evolution.</title>
        <authorList>
            <person name="Varga T."/>
            <person name="Krizsan K."/>
            <person name="Foldi C."/>
            <person name="Dima B."/>
            <person name="Sanchez-Garcia M."/>
            <person name="Sanchez-Ramirez S."/>
            <person name="Szollosi G.J."/>
            <person name="Szarkandi J.G."/>
            <person name="Papp V."/>
            <person name="Albert L."/>
            <person name="Andreopoulos W."/>
            <person name="Angelini C."/>
            <person name="Antonin V."/>
            <person name="Barry K.W."/>
            <person name="Bougher N.L."/>
            <person name="Buchanan P."/>
            <person name="Buyck B."/>
            <person name="Bense V."/>
            <person name="Catcheside P."/>
            <person name="Chovatia M."/>
            <person name="Cooper J."/>
            <person name="Damon W."/>
            <person name="Desjardin D."/>
            <person name="Finy P."/>
            <person name="Geml J."/>
            <person name="Haridas S."/>
            <person name="Hughes K."/>
            <person name="Justo A."/>
            <person name="Karasinski D."/>
            <person name="Kautmanova I."/>
            <person name="Kiss B."/>
            <person name="Kocsube S."/>
            <person name="Kotiranta H."/>
            <person name="LaButti K.M."/>
            <person name="Lechner B.E."/>
            <person name="Liimatainen K."/>
            <person name="Lipzen A."/>
            <person name="Lukacs Z."/>
            <person name="Mihaltcheva S."/>
            <person name="Morgado L.N."/>
            <person name="Niskanen T."/>
            <person name="Noordeloos M.E."/>
            <person name="Ohm R.A."/>
            <person name="Ortiz-Santana B."/>
            <person name="Ovrebo C."/>
            <person name="Racz N."/>
            <person name="Riley R."/>
            <person name="Savchenko A."/>
            <person name="Shiryaev A."/>
            <person name="Soop K."/>
            <person name="Spirin V."/>
            <person name="Szebenyi C."/>
            <person name="Tomsovsky M."/>
            <person name="Tulloss R.E."/>
            <person name="Uehling J."/>
            <person name="Grigoriev I.V."/>
            <person name="Vagvolgyi C."/>
            <person name="Papp T."/>
            <person name="Martin F.M."/>
            <person name="Miettinen O."/>
            <person name="Hibbett D.S."/>
            <person name="Nagy L.G."/>
        </authorList>
    </citation>
    <scope>NUCLEOTIDE SEQUENCE [LARGE SCALE GENOMIC DNA]</scope>
    <source>
        <strain evidence="3 4">CBS 166.37</strain>
    </source>
</reference>
<dbReference type="SUPFAM" id="SSF52540">
    <property type="entry name" value="P-loop containing nucleoside triphosphate hydrolases"/>
    <property type="match status" value="1"/>
</dbReference>
<sequence length="118" mass="13329">RCHPGTRLEVIAEIKKWIKNGGDRPILWLNGPAGSGKSAVSQTIAELYTSHIAASFFFLRGTEQRSRIQYLIPTLAHQASLYSPTARESIIEVLRKEPNLCHEQSFHHQLQKLLIISI</sequence>
<evidence type="ECO:0000313" key="4">
    <source>
        <dbReference type="Proteomes" id="UP000308652"/>
    </source>
</evidence>
<keyword evidence="1" id="KW-0677">Repeat</keyword>
<evidence type="ECO:0000259" key="2">
    <source>
        <dbReference type="Pfam" id="PF24883"/>
    </source>
</evidence>
<dbReference type="EMBL" id="ML213605">
    <property type="protein sequence ID" value="TFK37945.1"/>
    <property type="molecule type" value="Genomic_DNA"/>
</dbReference>
<dbReference type="Pfam" id="PF24883">
    <property type="entry name" value="NPHP3_N"/>
    <property type="match status" value="1"/>
</dbReference>
<dbReference type="InterPro" id="IPR027417">
    <property type="entry name" value="P-loop_NTPase"/>
</dbReference>
<dbReference type="OrthoDB" id="5106486at2759"/>
<evidence type="ECO:0000256" key="1">
    <source>
        <dbReference type="ARBA" id="ARBA00022737"/>
    </source>
</evidence>
<dbReference type="InterPro" id="IPR056884">
    <property type="entry name" value="NPHP3-like_N"/>
</dbReference>
<keyword evidence="4" id="KW-1185">Reference proteome</keyword>
<dbReference type="AlphaFoldDB" id="A0A5C3LZ15"/>
<proteinExistence type="predicted"/>
<accession>A0A5C3LZ15</accession>
<organism evidence="3 4">
    <name type="scientific">Crucibulum laeve</name>
    <dbReference type="NCBI Taxonomy" id="68775"/>
    <lineage>
        <taxon>Eukaryota</taxon>
        <taxon>Fungi</taxon>
        <taxon>Dikarya</taxon>
        <taxon>Basidiomycota</taxon>
        <taxon>Agaricomycotina</taxon>
        <taxon>Agaricomycetes</taxon>
        <taxon>Agaricomycetidae</taxon>
        <taxon>Agaricales</taxon>
        <taxon>Agaricineae</taxon>
        <taxon>Nidulariaceae</taxon>
        <taxon>Crucibulum</taxon>
    </lineage>
</organism>
<feature type="domain" description="Nephrocystin 3-like N-terminal" evidence="2">
    <location>
        <begin position="13"/>
        <end position="114"/>
    </location>
</feature>
<evidence type="ECO:0000313" key="3">
    <source>
        <dbReference type="EMBL" id="TFK37945.1"/>
    </source>
</evidence>
<gene>
    <name evidence="3" type="ORF">BDQ12DRAFT_606835</name>
</gene>
<dbReference type="Gene3D" id="3.40.50.300">
    <property type="entry name" value="P-loop containing nucleotide triphosphate hydrolases"/>
    <property type="match status" value="1"/>
</dbReference>
<feature type="non-terminal residue" evidence="3">
    <location>
        <position position="1"/>
    </location>
</feature>
<dbReference type="Proteomes" id="UP000308652">
    <property type="component" value="Unassembled WGS sequence"/>
</dbReference>
<protein>
    <recommendedName>
        <fullName evidence="2">Nephrocystin 3-like N-terminal domain-containing protein</fullName>
    </recommendedName>
</protein>
<name>A0A5C3LZ15_9AGAR</name>